<accession>A0AAW1Y2S7</accession>
<comment type="caution">
    <text evidence="2">The sequence shown here is derived from an EMBL/GenBank/DDBJ whole genome shotgun (WGS) entry which is preliminary data.</text>
</comment>
<evidence type="ECO:0000313" key="3">
    <source>
        <dbReference type="Proteomes" id="UP001457282"/>
    </source>
</evidence>
<feature type="region of interest" description="Disordered" evidence="1">
    <location>
        <begin position="46"/>
        <end position="93"/>
    </location>
</feature>
<feature type="region of interest" description="Disordered" evidence="1">
    <location>
        <begin position="1"/>
        <end position="28"/>
    </location>
</feature>
<evidence type="ECO:0000313" key="2">
    <source>
        <dbReference type="EMBL" id="KAK9943561.1"/>
    </source>
</evidence>
<keyword evidence="3" id="KW-1185">Reference proteome</keyword>
<proteinExistence type="predicted"/>
<reference evidence="2 3" key="1">
    <citation type="journal article" date="2023" name="G3 (Bethesda)">
        <title>A chromosome-length genome assembly and annotation of blackberry (Rubus argutus, cv. 'Hillquist').</title>
        <authorList>
            <person name="Bruna T."/>
            <person name="Aryal R."/>
            <person name="Dudchenko O."/>
            <person name="Sargent D.J."/>
            <person name="Mead D."/>
            <person name="Buti M."/>
            <person name="Cavallini A."/>
            <person name="Hytonen T."/>
            <person name="Andres J."/>
            <person name="Pham M."/>
            <person name="Weisz D."/>
            <person name="Mascagni F."/>
            <person name="Usai G."/>
            <person name="Natali L."/>
            <person name="Bassil N."/>
            <person name="Fernandez G.E."/>
            <person name="Lomsadze A."/>
            <person name="Armour M."/>
            <person name="Olukolu B."/>
            <person name="Poorten T."/>
            <person name="Britton C."/>
            <person name="Davik J."/>
            <person name="Ashrafi H."/>
            <person name="Aiden E.L."/>
            <person name="Borodovsky M."/>
            <person name="Worthington M."/>
        </authorList>
    </citation>
    <scope>NUCLEOTIDE SEQUENCE [LARGE SCALE GENOMIC DNA]</scope>
    <source>
        <strain evidence="2">PI 553951</strain>
    </source>
</reference>
<dbReference type="AlphaFoldDB" id="A0AAW1Y2S7"/>
<name>A0AAW1Y2S7_RUBAR</name>
<feature type="compositionally biased region" description="Pro residues" evidence="1">
    <location>
        <begin position="1"/>
        <end position="11"/>
    </location>
</feature>
<gene>
    <name evidence="2" type="ORF">M0R45_009165</name>
</gene>
<evidence type="ECO:0000256" key="1">
    <source>
        <dbReference type="SAM" id="MobiDB-lite"/>
    </source>
</evidence>
<feature type="compositionally biased region" description="Low complexity" evidence="1">
    <location>
        <begin position="62"/>
        <end position="76"/>
    </location>
</feature>
<dbReference type="Proteomes" id="UP001457282">
    <property type="component" value="Unassembled WGS sequence"/>
</dbReference>
<organism evidence="2 3">
    <name type="scientific">Rubus argutus</name>
    <name type="common">Southern blackberry</name>
    <dbReference type="NCBI Taxonomy" id="59490"/>
    <lineage>
        <taxon>Eukaryota</taxon>
        <taxon>Viridiplantae</taxon>
        <taxon>Streptophyta</taxon>
        <taxon>Embryophyta</taxon>
        <taxon>Tracheophyta</taxon>
        <taxon>Spermatophyta</taxon>
        <taxon>Magnoliopsida</taxon>
        <taxon>eudicotyledons</taxon>
        <taxon>Gunneridae</taxon>
        <taxon>Pentapetalae</taxon>
        <taxon>rosids</taxon>
        <taxon>fabids</taxon>
        <taxon>Rosales</taxon>
        <taxon>Rosaceae</taxon>
        <taxon>Rosoideae</taxon>
        <taxon>Rosoideae incertae sedis</taxon>
        <taxon>Rubus</taxon>
    </lineage>
</organism>
<dbReference type="EMBL" id="JBEDUW010000002">
    <property type="protein sequence ID" value="KAK9943561.1"/>
    <property type="molecule type" value="Genomic_DNA"/>
</dbReference>
<protein>
    <submittedName>
        <fullName evidence="2">Uncharacterized protein</fullName>
    </submittedName>
</protein>
<sequence>MALCQSPPPVQSQPIPEHKPVHSSSSSTQIINLQISYNHNNQVCSQPLPMLAPHRRHHWPHHQTSTPPSPSSSIPHEPVLSPKSTDHITGSHHHLRPLPRQFLHLSTVGSLSLITTIADCVADPTSRRRA</sequence>